<keyword evidence="12 23" id="KW-0297">G-protein coupled receptor</keyword>
<evidence type="ECO:0000256" key="6">
    <source>
        <dbReference type="ARBA" id="ARBA00022692"/>
    </source>
</evidence>
<dbReference type="GO" id="GO:0005615">
    <property type="term" value="C:extracellular space"/>
    <property type="evidence" value="ECO:0007669"/>
    <property type="project" value="TreeGrafter"/>
</dbReference>
<feature type="domain" description="G-protein coupled receptors family 1 profile" evidence="25">
    <location>
        <begin position="116"/>
        <end position="373"/>
    </location>
</feature>
<dbReference type="FunFam" id="3.40.630.10:FF:000084">
    <property type="entry name" value="Carboxypeptidase B2"/>
    <property type="match status" value="2"/>
</dbReference>
<comment type="catalytic activity">
    <reaction evidence="19">
        <text>Preferential release of a C-terminal lysine or arginine amino acid.</text>
        <dbReference type="EC" id="3.4.17.2"/>
    </reaction>
</comment>
<feature type="transmembrane region" description="Helical" evidence="24">
    <location>
        <begin position="176"/>
        <end position="195"/>
    </location>
</feature>
<dbReference type="PRINTS" id="PR00237">
    <property type="entry name" value="GPCRRHODOPSN"/>
</dbReference>
<evidence type="ECO:0000259" key="25">
    <source>
        <dbReference type="PROSITE" id="PS50262"/>
    </source>
</evidence>
<evidence type="ECO:0000256" key="11">
    <source>
        <dbReference type="ARBA" id="ARBA00022989"/>
    </source>
</evidence>
<evidence type="ECO:0000256" key="15">
    <source>
        <dbReference type="ARBA" id="ARBA00023157"/>
    </source>
</evidence>
<dbReference type="SUPFAM" id="SSF54897">
    <property type="entry name" value="Protease propeptides/inhibitors"/>
    <property type="match status" value="1"/>
</dbReference>
<feature type="transmembrane region" description="Helical" evidence="24">
    <location>
        <begin position="260"/>
        <end position="287"/>
    </location>
</feature>
<dbReference type="AlphaFoldDB" id="A0A553MZ89"/>
<evidence type="ECO:0000256" key="1">
    <source>
        <dbReference type="ARBA" id="ARBA00001947"/>
    </source>
</evidence>
<dbReference type="SUPFAM" id="SSF81321">
    <property type="entry name" value="Family A G protein-coupled receptor-like"/>
    <property type="match status" value="1"/>
</dbReference>
<dbReference type="InterPro" id="IPR003146">
    <property type="entry name" value="M14A_act_pep"/>
</dbReference>
<keyword evidence="14 24" id="KW-0472">Membrane</keyword>
<reference evidence="27 28" key="1">
    <citation type="journal article" date="2019" name="Sci. Data">
        <title>Hybrid genome assembly and annotation of Danionella translucida.</title>
        <authorList>
            <person name="Kadobianskyi M."/>
            <person name="Schulze L."/>
            <person name="Schuelke M."/>
            <person name="Judkewitz B."/>
        </authorList>
    </citation>
    <scope>NUCLEOTIDE SEQUENCE [LARGE SCALE GENOMIC DNA]</scope>
    <source>
        <strain evidence="27 28">Bolton</strain>
    </source>
</reference>
<dbReference type="GO" id="GO:0004181">
    <property type="term" value="F:metallocarboxypeptidase activity"/>
    <property type="evidence" value="ECO:0007669"/>
    <property type="project" value="UniProtKB-EC"/>
</dbReference>
<name>A0A553MZ89_9TELE</name>
<keyword evidence="28" id="KW-1185">Reference proteome</keyword>
<evidence type="ECO:0000259" key="26">
    <source>
        <dbReference type="PROSITE" id="PS52035"/>
    </source>
</evidence>
<evidence type="ECO:0000256" key="23">
    <source>
        <dbReference type="RuleBase" id="RU000688"/>
    </source>
</evidence>
<dbReference type="Gene3D" id="1.20.1070.10">
    <property type="entry name" value="Rhodopsin 7-helix transmembrane proteins"/>
    <property type="match status" value="1"/>
</dbReference>
<comment type="similarity">
    <text evidence="3 22">Belongs to the peptidase M14 family.</text>
</comment>
<keyword evidence="24" id="KW-1003">Cell membrane</keyword>
<dbReference type="PROSITE" id="PS50262">
    <property type="entry name" value="G_PROTEIN_RECEP_F1_2"/>
    <property type="match status" value="1"/>
</dbReference>
<feature type="transmembrane region" description="Helical" evidence="24">
    <location>
        <begin position="136"/>
        <end position="156"/>
    </location>
</feature>
<keyword evidence="9" id="KW-0378">Hydrolase</keyword>
<dbReference type="PANTHER" id="PTHR11705">
    <property type="entry name" value="PROTEASE FAMILY M14 CARBOXYPEPTIDASE A,B"/>
    <property type="match status" value="1"/>
</dbReference>
<feature type="transmembrane region" description="Helical" evidence="24">
    <location>
        <begin position="308"/>
        <end position="327"/>
    </location>
</feature>
<keyword evidence="17" id="KW-0325">Glycoprotein</keyword>
<sequence length="762" mass="84642">MSSEDPSTSWSSETLCSREIKEQFQFSMGSRRESNSPGVPLEEEVELSGGRLCRRPKSNVCDGQSWEEQEHKYLLGLYSEAAVGSCRHTVMSGRHSFIFTFIPVVYGCNFVIGVIGNSMVVAVIRRYIKLKTVANVFVLNLAISDLTFLITLPLWATFTATGYHWPFGTFLCKASAGLVIFNLYTSVFFLAALSIDRYLAIVHPVRSRRQRTLSYANFTCMLIWLFALLLSAPTAISRDVYDLGNVTLCAVWHRSEQISVLVALSLLKAVLGFLVPFLVISTCYCLIGRALLESRDLLRKSIRSREDETLRMIAATVLAFFVCWAPHQAFHFMELLAMLGVVENCQVLDVIDTAMPFTICISYLNSCVNPILYGDKVLRLKPANDDQVKVIKGLGQNVQLNFWKPDSGDLVSVGMNVDIQVPAAQLSMVFTLLQQNDMEVIILFENLQEAVEAQTNKRATKAHDYTKYNNWATISEWAVSIGSSNPELISRQEIGKSYEGRPMHLLKVGKNTGSVKPAVFMDCGFHAREWITPAFCQWFVKEALSTYGSDADMTNLLNKMDFFVLPVFNIDGYEYTWTKVTECGERLAPRTAAAVVSGLTPTGTSMLGGANGGSVSYFLVRVPQKCNFLFPATGASSNPCSDTYCGSSPESEIEAKNLANFIRSNKSIIKSYLTVHSYSQLLLFPYSYKYGLAADHSELLSVAQGATSALRSLYGTKYTSGPGATTICRYGFLLPESQIKPTCEETMLAVKFIANHVLNNLY</sequence>
<dbReference type="PROSITE" id="PS00133">
    <property type="entry name" value="CARBOXYPEPT_ZN_2"/>
    <property type="match status" value="1"/>
</dbReference>
<keyword evidence="10" id="KW-0862">Zinc</keyword>
<comment type="function">
    <text evidence="21">Receptor for angiotensin II, a vasoconstricting peptide, which acts as a key regulator of blood pressure and sodium retention by the kidney. The activated receptor in turn couples to G-alpha proteins G(q) (GNAQ, GNA11, GNA14 or GNA15) and thus activates phospholipase C and increases the cytosolic Ca(2+) concentrations, which in turn triggers cellular responses such as stimulation of protein kinase C.</text>
</comment>
<dbReference type="GO" id="GO:0008270">
    <property type="term" value="F:zinc ion binding"/>
    <property type="evidence" value="ECO:0007669"/>
    <property type="project" value="InterPro"/>
</dbReference>
<evidence type="ECO:0000256" key="12">
    <source>
        <dbReference type="ARBA" id="ARBA00023040"/>
    </source>
</evidence>
<dbReference type="InterPro" id="IPR000248">
    <property type="entry name" value="ATII_rcpt"/>
</dbReference>
<proteinExistence type="inferred from homology"/>
<dbReference type="InterPro" id="IPR057247">
    <property type="entry name" value="CARBOXYPEPT_ZN_2"/>
</dbReference>
<dbReference type="Pfam" id="PF02244">
    <property type="entry name" value="Propep_M14"/>
    <property type="match status" value="1"/>
</dbReference>
<dbReference type="InterPro" id="IPR000190">
    <property type="entry name" value="ATII_AT1_rcpt"/>
</dbReference>
<dbReference type="GO" id="GO:0005886">
    <property type="term" value="C:plasma membrane"/>
    <property type="evidence" value="ECO:0007669"/>
    <property type="project" value="UniProtKB-SubCell"/>
</dbReference>
<dbReference type="PROSITE" id="PS52035">
    <property type="entry name" value="PEPTIDASE_M14"/>
    <property type="match status" value="1"/>
</dbReference>
<evidence type="ECO:0000256" key="18">
    <source>
        <dbReference type="ARBA" id="ARBA00023224"/>
    </source>
</evidence>
<evidence type="ECO:0000256" key="21">
    <source>
        <dbReference type="ARBA" id="ARBA00046119"/>
    </source>
</evidence>
<dbReference type="GO" id="GO:0004945">
    <property type="term" value="F:angiotensin type II receptor activity"/>
    <property type="evidence" value="ECO:0007669"/>
    <property type="project" value="UniProtKB-UniRule"/>
</dbReference>
<dbReference type="PANTHER" id="PTHR11705:SF20">
    <property type="entry name" value="CARBOXYPEPTIDASE B"/>
    <property type="match status" value="1"/>
</dbReference>
<evidence type="ECO:0000256" key="9">
    <source>
        <dbReference type="ARBA" id="ARBA00022801"/>
    </source>
</evidence>
<feature type="transmembrane region" description="Helical" evidence="24">
    <location>
        <begin position="215"/>
        <end position="236"/>
    </location>
</feature>
<comment type="caution">
    <text evidence="22 24">Lacks conserved residue(s) required for the propagation of feature annotation.</text>
</comment>
<comment type="cofactor">
    <cofactor evidence="1">
        <name>Zn(2+)</name>
        <dbReference type="ChEBI" id="CHEBI:29105"/>
    </cofactor>
</comment>
<keyword evidence="8" id="KW-0732">Signal</keyword>
<keyword evidence="13" id="KW-0482">Metalloprotease</keyword>
<dbReference type="EMBL" id="SRMA01027190">
    <property type="protein sequence ID" value="TRY58492.1"/>
    <property type="molecule type" value="Genomic_DNA"/>
</dbReference>
<evidence type="ECO:0000256" key="3">
    <source>
        <dbReference type="ARBA" id="ARBA00005988"/>
    </source>
</evidence>
<evidence type="ECO:0000256" key="19">
    <source>
        <dbReference type="ARBA" id="ARBA00036114"/>
    </source>
</evidence>
<evidence type="ECO:0000256" key="13">
    <source>
        <dbReference type="ARBA" id="ARBA00023049"/>
    </source>
</evidence>
<evidence type="ECO:0000256" key="22">
    <source>
        <dbReference type="PROSITE-ProRule" id="PRU01379"/>
    </source>
</evidence>
<dbReference type="InterPro" id="IPR036990">
    <property type="entry name" value="M14A-like_propep"/>
</dbReference>
<dbReference type="InterPro" id="IPR017452">
    <property type="entry name" value="GPCR_Rhodpsn_7TM"/>
</dbReference>
<comment type="caution">
    <text evidence="27">The sequence shown here is derived from an EMBL/GenBank/DDBJ whole genome shotgun (WGS) entry which is preliminary data.</text>
</comment>
<keyword evidence="6 23" id="KW-0812">Transmembrane</keyword>
<accession>A0A553MZ89</accession>
<gene>
    <name evidence="27" type="ORF">DNTS_004910</name>
</gene>
<keyword evidence="18 23" id="KW-0807">Transducer</keyword>
<evidence type="ECO:0000256" key="10">
    <source>
        <dbReference type="ARBA" id="ARBA00022833"/>
    </source>
</evidence>
<feature type="domain" description="Peptidase M14" evidence="26">
    <location>
        <begin position="467"/>
        <end position="757"/>
    </location>
</feature>
<evidence type="ECO:0000256" key="7">
    <source>
        <dbReference type="ARBA" id="ARBA00022723"/>
    </source>
</evidence>
<evidence type="ECO:0000256" key="16">
    <source>
        <dbReference type="ARBA" id="ARBA00023170"/>
    </source>
</evidence>
<dbReference type="Pfam" id="PF00246">
    <property type="entry name" value="Peptidase_M14"/>
    <property type="match status" value="1"/>
</dbReference>
<dbReference type="PROSITE" id="PS00132">
    <property type="entry name" value="CARBOXYPEPT_ZN_1"/>
    <property type="match status" value="1"/>
</dbReference>
<keyword evidence="7" id="KW-0479">Metal-binding</keyword>
<keyword evidence="16 23" id="KW-0675">Receptor</keyword>
<keyword evidence="11 24" id="KW-1133">Transmembrane helix</keyword>
<keyword evidence="4" id="KW-0121">Carboxypeptidase</keyword>
<dbReference type="FunFam" id="3.30.70.340:FF:000002">
    <property type="entry name" value="Carboxypeptidase A"/>
    <property type="match status" value="1"/>
</dbReference>
<dbReference type="Proteomes" id="UP000316079">
    <property type="component" value="Unassembled WGS sequence"/>
</dbReference>
<keyword evidence="15" id="KW-1015">Disulfide bond</keyword>
<evidence type="ECO:0000256" key="24">
    <source>
        <dbReference type="RuleBase" id="RU368058"/>
    </source>
</evidence>
<protein>
    <recommendedName>
        <fullName evidence="24">Type-1 angiotensin II receptor</fullName>
    </recommendedName>
</protein>
<evidence type="ECO:0000256" key="20">
    <source>
        <dbReference type="ARBA" id="ARBA00037795"/>
    </source>
</evidence>
<dbReference type="SUPFAM" id="SSF53187">
    <property type="entry name" value="Zn-dependent exopeptidases"/>
    <property type="match status" value="1"/>
</dbReference>
<dbReference type="InterPro" id="IPR057246">
    <property type="entry name" value="CARBOXYPEPT_ZN_1"/>
</dbReference>
<dbReference type="InterPro" id="IPR000276">
    <property type="entry name" value="GPCR_Rhodpsn"/>
</dbReference>
<dbReference type="InterPro" id="IPR000834">
    <property type="entry name" value="Peptidase_M14"/>
</dbReference>
<dbReference type="PRINTS" id="PR00241">
    <property type="entry name" value="ANGIOTENSINR"/>
</dbReference>
<dbReference type="PRINTS" id="PR00635">
    <property type="entry name" value="ANGIOTENSN1R"/>
</dbReference>
<evidence type="ECO:0000256" key="5">
    <source>
        <dbReference type="ARBA" id="ARBA00022670"/>
    </source>
</evidence>
<comment type="similarity">
    <text evidence="23">Belongs to the G-protein coupled receptor 1 family.</text>
</comment>
<dbReference type="Gene3D" id="3.30.70.340">
    <property type="entry name" value="Metallocarboxypeptidase-like"/>
    <property type="match status" value="1"/>
</dbReference>
<dbReference type="GO" id="GO:0001596">
    <property type="term" value="F:angiotensin type I receptor activity"/>
    <property type="evidence" value="ECO:0007669"/>
    <property type="project" value="UniProtKB-UniRule"/>
</dbReference>
<comment type="subcellular location">
    <subcellularLocation>
        <location evidence="24">Cell membrane</location>
        <topology evidence="24">Multi-pass membrane protein</topology>
    </subcellularLocation>
    <subcellularLocation>
        <location evidence="2">Membrane</location>
        <topology evidence="2">Multi-pass membrane protein</topology>
    </subcellularLocation>
    <subcellularLocation>
        <location evidence="20">Zymogen granule lumen</location>
    </subcellularLocation>
</comment>
<evidence type="ECO:0000256" key="17">
    <source>
        <dbReference type="ARBA" id="ARBA00023180"/>
    </source>
</evidence>
<dbReference type="Pfam" id="PF00001">
    <property type="entry name" value="7tm_1"/>
    <property type="match status" value="1"/>
</dbReference>
<dbReference type="SMART" id="SM00631">
    <property type="entry name" value="Zn_pept"/>
    <property type="match status" value="1"/>
</dbReference>
<dbReference type="PROSITE" id="PS00237">
    <property type="entry name" value="G_PROTEIN_RECEP_F1_1"/>
    <property type="match status" value="1"/>
</dbReference>
<dbReference type="GO" id="GO:0019229">
    <property type="term" value="P:regulation of vasoconstriction"/>
    <property type="evidence" value="ECO:0007669"/>
    <property type="project" value="UniProtKB-UniRule"/>
</dbReference>
<evidence type="ECO:0000313" key="28">
    <source>
        <dbReference type="Proteomes" id="UP000316079"/>
    </source>
</evidence>
<feature type="transmembrane region" description="Helical" evidence="24">
    <location>
        <begin position="97"/>
        <end position="124"/>
    </location>
</feature>
<comment type="function">
    <text evidence="24">Receptor for angiotensin II, a vasoconstricting peptide, which acts as a key regulator of blood pressure and sodium retention by the kidney. The activated receptor in turn couples to G-alpha proteins G(q) and thus activates phospholipase C and increases the cytosolic Ca(2+) concentrations, which in turn triggers cellular responses such as stimulation of protein kinase C.</text>
</comment>
<dbReference type="GO" id="GO:0006508">
    <property type="term" value="P:proteolysis"/>
    <property type="evidence" value="ECO:0007669"/>
    <property type="project" value="UniProtKB-KW"/>
</dbReference>
<dbReference type="Gene3D" id="3.40.630.10">
    <property type="entry name" value="Zn peptidases"/>
    <property type="match status" value="1"/>
</dbReference>
<evidence type="ECO:0000256" key="2">
    <source>
        <dbReference type="ARBA" id="ARBA00004141"/>
    </source>
</evidence>
<evidence type="ECO:0000256" key="4">
    <source>
        <dbReference type="ARBA" id="ARBA00022645"/>
    </source>
</evidence>
<keyword evidence="5" id="KW-0645">Protease</keyword>
<evidence type="ECO:0000256" key="8">
    <source>
        <dbReference type="ARBA" id="ARBA00022729"/>
    </source>
</evidence>
<evidence type="ECO:0000313" key="27">
    <source>
        <dbReference type="EMBL" id="TRY58492.1"/>
    </source>
</evidence>
<organism evidence="27 28">
    <name type="scientific">Danionella cerebrum</name>
    <dbReference type="NCBI Taxonomy" id="2873325"/>
    <lineage>
        <taxon>Eukaryota</taxon>
        <taxon>Metazoa</taxon>
        <taxon>Chordata</taxon>
        <taxon>Craniata</taxon>
        <taxon>Vertebrata</taxon>
        <taxon>Euteleostomi</taxon>
        <taxon>Actinopterygii</taxon>
        <taxon>Neopterygii</taxon>
        <taxon>Teleostei</taxon>
        <taxon>Ostariophysi</taxon>
        <taxon>Cypriniformes</taxon>
        <taxon>Danionidae</taxon>
        <taxon>Danioninae</taxon>
        <taxon>Danionella</taxon>
    </lineage>
</organism>
<evidence type="ECO:0000256" key="14">
    <source>
        <dbReference type="ARBA" id="ARBA00023136"/>
    </source>
</evidence>
<dbReference type="OrthoDB" id="3626597at2759"/>